<protein>
    <submittedName>
        <fullName evidence="2">Uncharacterized protein</fullName>
    </submittedName>
</protein>
<name>A0A562D6Y4_RHORH</name>
<comment type="caution">
    <text evidence="2">The sequence shown here is derived from an EMBL/GenBank/DDBJ whole genome shotgun (WGS) entry which is preliminary data.</text>
</comment>
<reference evidence="2 3" key="1">
    <citation type="submission" date="2019-07" db="EMBL/GenBank/DDBJ databases">
        <title>Genome sequencing of lignin-degrading bacterial isolates.</title>
        <authorList>
            <person name="Gladden J."/>
        </authorList>
    </citation>
    <scope>NUCLEOTIDE SEQUENCE [LARGE SCALE GENOMIC DNA]</scope>
    <source>
        <strain evidence="2 3">J45</strain>
    </source>
</reference>
<dbReference type="EMBL" id="VLJT01000090">
    <property type="protein sequence ID" value="TWH05517.1"/>
    <property type="molecule type" value="Genomic_DNA"/>
</dbReference>
<gene>
    <name evidence="2" type="ORF">L618_008600000030</name>
</gene>
<dbReference type="Proteomes" id="UP000317573">
    <property type="component" value="Unassembled WGS sequence"/>
</dbReference>
<organism evidence="2 3">
    <name type="scientific">Rhodococcus rhodochrous J45</name>
    <dbReference type="NCBI Taxonomy" id="935266"/>
    <lineage>
        <taxon>Bacteria</taxon>
        <taxon>Bacillati</taxon>
        <taxon>Actinomycetota</taxon>
        <taxon>Actinomycetes</taxon>
        <taxon>Mycobacteriales</taxon>
        <taxon>Nocardiaceae</taxon>
        <taxon>Rhodococcus</taxon>
    </lineage>
</organism>
<feature type="compositionally biased region" description="Basic and acidic residues" evidence="1">
    <location>
        <begin position="41"/>
        <end position="52"/>
    </location>
</feature>
<evidence type="ECO:0000313" key="2">
    <source>
        <dbReference type="EMBL" id="TWH05517.1"/>
    </source>
</evidence>
<evidence type="ECO:0000256" key="1">
    <source>
        <dbReference type="SAM" id="MobiDB-lite"/>
    </source>
</evidence>
<sequence>MFDDLGEQTVHLTPRTKVRFGEYVDGPTVDYPGCAVQPVQSEERRDDGEASESRWKIIAPPGFPERTTNVATVDGIVDDAGRPRRLQVDGELQTHYDDEGFAAYVGGFLTEWRG</sequence>
<feature type="region of interest" description="Disordered" evidence="1">
    <location>
        <begin position="31"/>
        <end position="52"/>
    </location>
</feature>
<accession>A0A562D6Y4</accession>
<evidence type="ECO:0000313" key="3">
    <source>
        <dbReference type="Proteomes" id="UP000317573"/>
    </source>
</evidence>
<proteinExistence type="predicted"/>
<dbReference type="AlphaFoldDB" id="A0A562D6Y4"/>
<dbReference type="RefSeq" id="WP_145693388.1">
    <property type="nucleotide sequence ID" value="NZ_VLJT01000090.1"/>
</dbReference>